<sequence length="583" mass="62454">MILDHAAKEDILKPGAQREYDKDIDAPVYPPNSEEPDWHGGEQVAWWLDSSSDHKPPVAAIFIHAGAGYHSVTNERLHLDACSDAARAAMKLLRMGVPAVEGVEAAIKVLEDKEITNAGYGSNLAIDGTVECDATLVDHFGRSGACGAAPNVKNPISLAKLILHESQKPLSLRRVPPNLLVGKGAKEFAKEHGMPLVPNEWLVSKNARDRYKRWKQDLEGAKNQPIMTAETRFSPPEQLDKSRDKRDHTTAITTGTCNEGQPDSPAGPGTPLEDITTAESASPGQSGQSQLQIPPNLKSSQRVTAERSPLSFLGALTSPRASDPESLDSSSPVSKKPRRKAGLSGDAKDETDMYDRASSPTSFTLDPTDQDCLLKHMEYRQHEDRITDTVGAIAIDQWGNMAAGSSSGGIGMKHRGRVGPAALVGIGTALLPISKGVSSPNSTTGRKTPSDQRAVAVVTSGTGEHMAITQASQKCAERLYHCTKRGPDGNDVNEDEESVVMENFIVHDFQNHPGVLRSPSASALGAMAVKQTAKGYYLFFAHNTDSFALASMASRDRHPHCVMSRLPEGSSGVAQGAKKISSS</sequence>
<evidence type="ECO:0000256" key="2">
    <source>
        <dbReference type="PIRSR" id="PIRSR600246-3"/>
    </source>
</evidence>
<comment type="caution">
    <text evidence="4">The sequence shown here is derived from an EMBL/GenBank/DDBJ whole genome shotgun (WGS) entry which is preliminary data.</text>
</comment>
<dbReference type="PANTHER" id="PTHR10188">
    <property type="entry name" value="L-ASPARAGINASE"/>
    <property type="match status" value="1"/>
</dbReference>
<accession>A0A9P8ZTX5</accession>
<feature type="region of interest" description="Disordered" evidence="3">
    <location>
        <begin position="1"/>
        <end position="37"/>
    </location>
</feature>
<feature type="region of interest" description="Disordered" evidence="3">
    <location>
        <begin position="434"/>
        <end position="453"/>
    </location>
</feature>
<feature type="compositionally biased region" description="Basic and acidic residues" evidence="3">
    <location>
        <begin position="238"/>
        <end position="249"/>
    </location>
</feature>
<dbReference type="EMBL" id="JAGPXC010000006">
    <property type="protein sequence ID" value="KAH6651449.1"/>
    <property type="molecule type" value="Genomic_DNA"/>
</dbReference>
<dbReference type="InterPro" id="IPR000246">
    <property type="entry name" value="Peptidase_T2"/>
</dbReference>
<feature type="region of interest" description="Disordered" evidence="3">
    <location>
        <begin position="217"/>
        <end position="365"/>
    </location>
</feature>
<dbReference type="GO" id="GO:0051604">
    <property type="term" value="P:protein maturation"/>
    <property type="evidence" value="ECO:0007669"/>
    <property type="project" value="TreeGrafter"/>
</dbReference>
<dbReference type="RefSeq" id="XP_045955727.1">
    <property type="nucleotide sequence ID" value="XM_046098285.1"/>
</dbReference>
<reference evidence="4" key="1">
    <citation type="journal article" date="2021" name="Nat. Commun.">
        <title>Genetic determinants of endophytism in the Arabidopsis root mycobiome.</title>
        <authorList>
            <person name="Mesny F."/>
            <person name="Miyauchi S."/>
            <person name="Thiergart T."/>
            <person name="Pickel B."/>
            <person name="Atanasova L."/>
            <person name="Karlsson M."/>
            <person name="Huettel B."/>
            <person name="Barry K.W."/>
            <person name="Haridas S."/>
            <person name="Chen C."/>
            <person name="Bauer D."/>
            <person name="Andreopoulos W."/>
            <person name="Pangilinan J."/>
            <person name="LaButti K."/>
            <person name="Riley R."/>
            <person name="Lipzen A."/>
            <person name="Clum A."/>
            <person name="Drula E."/>
            <person name="Henrissat B."/>
            <person name="Kohler A."/>
            <person name="Grigoriev I.V."/>
            <person name="Martin F.M."/>
            <person name="Hacquard S."/>
        </authorList>
    </citation>
    <scope>NUCLEOTIDE SEQUENCE</scope>
    <source>
        <strain evidence="4">MPI-SDFR-AT-0073</strain>
    </source>
</reference>
<feature type="site" description="Cleavage; by autolysis" evidence="2">
    <location>
        <begin position="388"/>
        <end position="389"/>
    </location>
</feature>
<proteinExistence type="predicted"/>
<dbReference type="AlphaFoldDB" id="A0A9P8ZTX5"/>
<feature type="compositionally biased region" description="Polar residues" evidence="3">
    <location>
        <begin position="250"/>
        <end position="261"/>
    </location>
</feature>
<protein>
    <submittedName>
        <fullName evidence="4">Nucleophile aminohydrolase</fullName>
    </submittedName>
</protein>
<keyword evidence="5" id="KW-1185">Reference proteome</keyword>
<dbReference type="GO" id="GO:0005737">
    <property type="term" value="C:cytoplasm"/>
    <property type="evidence" value="ECO:0007669"/>
    <property type="project" value="TreeGrafter"/>
</dbReference>
<dbReference type="GO" id="GO:0004298">
    <property type="term" value="F:threonine-type endopeptidase activity"/>
    <property type="evidence" value="ECO:0007669"/>
    <property type="project" value="InterPro"/>
</dbReference>
<evidence type="ECO:0000313" key="4">
    <source>
        <dbReference type="EMBL" id="KAH6651449.1"/>
    </source>
</evidence>
<evidence type="ECO:0000256" key="1">
    <source>
        <dbReference type="PIRSR" id="PIRSR600246-1"/>
    </source>
</evidence>
<dbReference type="InterPro" id="IPR029055">
    <property type="entry name" value="Ntn_hydrolases_N"/>
</dbReference>
<dbReference type="Pfam" id="PF01112">
    <property type="entry name" value="Asparaginase_2"/>
    <property type="match status" value="2"/>
</dbReference>
<dbReference type="CDD" id="cd04514">
    <property type="entry name" value="Taspase1_like"/>
    <property type="match status" value="1"/>
</dbReference>
<organism evidence="4 5">
    <name type="scientific">Truncatella angustata</name>
    <dbReference type="NCBI Taxonomy" id="152316"/>
    <lineage>
        <taxon>Eukaryota</taxon>
        <taxon>Fungi</taxon>
        <taxon>Dikarya</taxon>
        <taxon>Ascomycota</taxon>
        <taxon>Pezizomycotina</taxon>
        <taxon>Sordariomycetes</taxon>
        <taxon>Xylariomycetidae</taxon>
        <taxon>Amphisphaeriales</taxon>
        <taxon>Sporocadaceae</taxon>
        <taxon>Truncatella</taxon>
    </lineage>
</organism>
<dbReference type="FunFam" id="3.60.20.30:FF:000007">
    <property type="entry name" value="Similar to threonine aspartase"/>
    <property type="match status" value="1"/>
</dbReference>
<dbReference type="OrthoDB" id="77601at2759"/>
<dbReference type="GeneID" id="70127177"/>
<feature type="compositionally biased region" description="Basic and acidic residues" evidence="3">
    <location>
        <begin position="346"/>
        <end position="355"/>
    </location>
</feature>
<evidence type="ECO:0000313" key="5">
    <source>
        <dbReference type="Proteomes" id="UP000758603"/>
    </source>
</evidence>
<gene>
    <name evidence="4" type="ORF">BKA67DRAFT_521568</name>
</gene>
<feature type="active site" description="Nucleophile" evidence="1">
    <location>
        <position position="389"/>
    </location>
</feature>
<feature type="compositionally biased region" description="Basic and acidic residues" evidence="3">
    <location>
        <begin position="1"/>
        <end position="25"/>
    </location>
</feature>
<dbReference type="Proteomes" id="UP000758603">
    <property type="component" value="Unassembled WGS sequence"/>
</dbReference>
<dbReference type="Gene3D" id="3.60.20.30">
    <property type="entry name" value="(Glycosyl)asparaginase"/>
    <property type="match status" value="1"/>
</dbReference>
<name>A0A9P8ZTX5_9PEZI</name>
<feature type="compositionally biased region" description="Polar residues" evidence="3">
    <location>
        <begin position="277"/>
        <end position="303"/>
    </location>
</feature>
<evidence type="ECO:0000256" key="3">
    <source>
        <dbReference type="SAM" id="MobiDB-lite"/>
    </source>
</evidence>
<dbReference type="PANTHER" id="PTHR10188:SF8">
    <property type="entry name" value="THREONINE ASPARTASE 1"/>
    <property type="match status" value="1"/>
</dbReference>
<dbReference type="SUPFAM" id="SSF56235">
    <property type="entry name" value="N-terminal nucleophile aminohydrolases (Ntn hydrolases)"/>
    <property type="match status" value="1"/>
</dbReference>
<feature type="compositionally biased region" description="Polar residues" evidence="3">
    <location>
        <begin position="436"/>
        <end position="447"/>
    </location>
</feature>
<dbReference type="InterPro" id="IPR037464">
    <property type="entry name" value="Taspase1"/>
</dbReference>